<proteinExistence type="predicted"/>
<name>A0A8N1S7K7_9HYME</name>
<protein>
    <submittedName>
        <fullName evidence="3">Apical junction molecule-like</fullName>
    </submittedName>
</protein>
<accession>A0A8N1S7K7</accession>
<dbReference type="RefSeq" id="XP_025074097.1">
    <property type="nucleotide sequence ID" value="XM_025218312.1"/>
</dbReference>
<organism evidence="2 3">
    <name type="scientific">Pogonomyrmex barbatus</name>
    <name type="common">red harvester ant</name>
    <dbReference type="NCBI Taxonomy" id="144034"/>
    <lineage>
        <taxon>Eukaryota</taxon>
        <taxon>Metazoa</taxon>
        <taxon>Ecdysozoa</taxon>
        <taxon>Arthropoda</taxon>
        <taxon>Hexapoda</taxon>
        <taxon>Insecta</taxon>
        <taxon>Pterygota</taxon>
        <taxon>Neoptera</taxon>
        <taxon>Endopterygota</taxon>
        <taxon>Hymenoptera</taxon>
        <taxon>Apocrita</taxon>
        <taxon>Aculeata</taxon>
        <taxon>Formicoidea</taxon>
        <taxon>Formicidae</taxon>
        <taxon>Myrmicinae</taxon>
        <taxon>Pogonomyrmex</taxon>
    </lineage>
</organism>
<gene>
    <name evidence="3" type="primary">LOC112552646</name>
</gene>
<keyword evidence="1" id="KW-0175">Coiled coil</keyword>
<sequence>MRIEVEKIKNELRIREEKWRKEKEKVKGRIEKKLERMELESKVEGEGKRIREGAEVVKGKRNIEIDEWKERVRKLERRWETKERGDRKRNILIRGLKEGEGEKKTVEELFRKTGGDVEVDEIRRIGRSKREKGDMIIVKMRIEVMKRKILANKWKLKGRETWIEDLTWGERRSKWEIRQAALRERTKGRRIWGEGNMGRNMMKMG</sequence>
<dbReference type="AlphaFoldDB" id="A0A8N1S7K7"/>
<dbReference type="GeneID" id="112552646"/>
<evidence type="ECO:0000256" key="1">
    <source>
        <dbReference type="SAM" id="Coils"/>
    </source>
</evidence>
<evidence type="ECO:0000313" key="3">
    <source>
        <dbReference type="RefSeq" id="XP_025074097.1"/>
    </source>
</evidence>
<feature type="coiled-coil region" evidence="1">
    <location>
        <begin position="9"/>
        <end position="85"/>
    </location>
</feature>
<keyword evidence="2" id="KW-1185">Reference proteome</keyword>
<dbReference type="Proteomes" id="UP000504615">
    <property type="component" value="Unplaced"/>
</dbReference>
<evidence type="ECO:0000313" key="2">
    <source>
        <dbReference type="Proteomes" id="UP000504615"/>
    </source>
</evidence>
<reference evidence="3" key="1">
    <citation type="submission" date="2025-08" db="UniProtKB">
        <authorList>
            <consortium name="RefSeq"/>
        </authorList>
    </citation>
    <scope>IDENTIFICATION</scope>
</reference>
<dbReference type="OrthoDB" id="7701306at2759"/>